<keyword evidence="3" id="KW-1185">Reference proteome</keyword>
<evidence type="ECO:0000259" key="1">
    <source>
        <dbReference type="Pfam" id="PF21469"/>
    </source>
</evidence>
<dbReference type="InterPro" id="IPR048890">
    <property type="entry name" value="BH1974-like_central"/>
</dbReference>
<evidence type="ECO:0000313" key="2">
    <source>
        <dbReference type="EMBL" id="MFC3885123.1"/>
    </source>
</evidence>
<dbReference type="EMBL" id="JBHRZT010000068">
    <property type="protein sequence ID" value="MFC3885123.1"/>
    <property type="molecule type" value="Genomic_DNA"/>
</dbReference>
<accession>A0ABV8B474</accession>
<dbReference type="Proteomes" id="UP001595752">
    <property type="component" value="Unassembled WGS sequence"/>
</dbReference>
<name>A0ABV8B474_9BACI</name>
<reference evidence="3" key="1">
    <citation type="journal article" date="2019" name="Int. J. Syst. Evol. Microbiol.">
        <title>The Global Catalogue of Microorganisms (GCM) 10K type strain sequencing project: providing services to taxonomists for standard genome sequencing and annotation.</title>
        <authorList>
            <consortium name="The Broad Institute Genomics Platform"/>
            <consortium name="The Broad Institute Genome Sequencing Center for Infectious Disease"/>
            <person name="Wu L."/>
            <person name="Ma J."/>
        </authorList>
    </citation>
    <scope>NUCLEOTIDE SEQUENCE [LARGE SCALE GENOMIC DNA]</scope>
    <source>
        <strain evidence="3">CCUG 61889</strain>
    </source>
</reference>
<dbReference type="RefSeq" id="WP_377917226.1">
    <property type="nucleotide sequence ID" value="NZ_JBHRZT010000068.1"/>
</dbReference>
<comment type="caution">
    <text evidence="2">The sequence shown here is derived from an EMBL/GenBank/DDBJ whole genome shotgun (WGS) entry which is preliminary data.</text>
</comment>
<organism evidence="2 3">
    <name type="scientific">Bacillus songklensis</name>
    <dbReference type="NCBI Taxonomy" id="1069116"/>
    <lineage>
        <taxon>Bacteria</taxon>
        <taxon>Bacillati</taxon>
        <taxon>Bacillota</taxon>
        <taxon>Bacilli</taxon>
        <taxon>Bacillales</taxon>
        <taxon>Bacillaceae</taxon>
        <taxon>Bacillus</taxon>
    </lineage>
</organism>
<proteinExistence type="predicted"/>
<protein>
    <recommendedName>
        <fullName evidence="1">BH1974-like central domain-containing protein</fullName>
    </recommendedName>
</protein>
<dbReference type="Pfam" id="PF21469">
    <property type="entry name" value="BH1974-like_central"/>
    <property type="match status" value="1"/>
</dbReference>
<feature type="domain" description="BH1974-like central" evidence="1">
    <location>
        <begin position="42"/>
        <end position="95"/>
    </location>
</feature>
<evidence type="ECO:0000313" key="3">
    <source>
        <dbReference type="Proteomes" id="UP001595752"/>
    </source>
</evidence>
<dbReference type="Gene3D" id="3.40.50.720">
    <property type="entry name" value="NAD(P)-binding Rossmann-like Domain"/>
    <property type="match status" value="1"/>
</dbReference>
<sequence length="160" mass="18284">MRDEGKTETIAFDMRSYDDLSWGQGAGCNGVIHVLLEPVDVRMRRHLYTLKSYLEAGKPVMMVKKFTDNFTVSDYLFFVDGKRPFGEWQGKVPNEVKDFRRKSGITFVPELDASFYIHCFQPKPRLIVFGAEGPEEIAVSIVAQLIQLYRKQDIAKAVSV</sequence>
<gene>
    <name evidence="2" type="ORF">ACFOU2_17275</name>
</gene>